<protein>
    <submittedName>
        <fullName evidence="1">49k</fullName>
    </submittedName>
</protein>
<dbReference type="KEGG" id="vg:65101500"/>
<gene>
    <name evidence="1" type="primary">49k</name>
    <name evidence="1" type="ORF">HytaNPV_gp022</name>
</gene>
<accession>A0A2Z4HHX9</accession>
<dbReference type="RefSeq" id="YP_010086289.1">
    <property type="nucleotide sequence ID" value="NC_055453.1"/>
</dbReference>
<organism evidence="1 2">
    <name type="scientific">Hyposidra talaca nucleopolyhedrovirus</name>
    <dbReference type="NCBI Taxonomy" id="1070315"/>
    <lineage>
        <taxon>Viruses</taxon>
        <taxon>Viruses incertae sedis</taxon>
        <taxon>Naldaviricetes</taxon>
        <taxon>Lefavirales</taxon>
        <taxon>Baculoviridae</taxon>
        <taxon>Alphabaculovirus</taxon>
        <taxon>Alphabaculovirus hytalacae</taxon>
    </lineage>
</organism>
<dbReference type="Pfam" id="PF04913">
    <property type="entry name" value="Baculo_Y142"/>
    <property type="match status" value="1"/>
</dbReference>
<proteinExistence type="predicted"/>
<dbReference type="EMBL" id="MH261376">
    <property type="protein sequence ID" value="AWW14382.1"/>
    <property type="molecule type" value="Genomic_DNA"/>
</dbReference>
<evidence type="ECO:0000313" key="2">
    <source>
        <dbReference type="Proteomes" id="UP000501125"/>
    </source>
</evidence>
<dbReference type="InterPro" id="IPR006997">
    <property type="entry name" value="Baculo_Y142"/>
</dbReference>
<dbReference type="Proteomes" id="UP000501125">
    <property type="component" value="Chromosome"/>
</dbReference>
<evidence type="ECO:0000313" key="1">
    <source>
        <dbReference type="EMBL" id="AWW14382.1"/>
    </source>
</evidence>
<name>A0A2Z4HHX9_9ABAC</name>
<keyword evidence="2" id="KW-1185">Reference proteome</keyword>
<reference evidence="1 2" key="1">
    <citation type="journal article" date="2018" name="Sci. Rep.">
        <title>Comprehensive analysis of single molecule sequencing-derived complete genome and whole transcriptome of Hyposidra talaca nuclear polyhedrosis virus.</title>
        <authorList>
            <person name="Nguyen T.T."/>
            <person name="Suryamohan K."/>
            <person name="Kuriakose B."/>
            <person name="Janakiraman V."/>
            <person name="Reichelt M."/>
            <person name="Chaudhuri S."/>
            <person name="Guillory J."/>
            <person name="Divakaran N."/>
            <person name="Rabins P.E."/>
            <person name="Goel R."/>
            <person name="Deka B."/>
            <person name="Sarkar S."/>
            <person name="Ekka P."/>
            <person name="Tsai Y.C."/>
            <person name="Vargas D."/>
            <person name="Santhosh S."/>
            <person name="Mohan S."/>
            <person name="Chin C.S."/>
            <person name="Korlach J."/>
            <person name="Thomas G."/>
            <person name="Babu A."/>
            <person name="Seshagiri S."/>
        </authorList>
    </citation>
    <scope>NUCLEOTIDE SEQUENCE [LARGE SCALE GENOMIC DNA]</scope>
    <source>
        <strain evidence="1 2">HytaNPVIndia001</strain>
    </source>
</reference>
<dbReference type="GeneID" id="65101500"/>
<sequence length="477" mass="56471">MSVIAEKVSLEFHQFKYLFLATYFDFNDFDNLSAESKPFISLYLRNRFDALRETDLLRYVDYLSNIKLKNVVFDRTVDMFRYIKPQFKFMCHKTNLDILMFDNKIYVRPNTPIYATNFFVTDPGKFRMMLYREFSKVFAERNFVSNSDRHCLLDGEAGYVFEDAYLDWCGVRMCTALTKPMKVDKMYRLYLIGDLMSRHFVENNIVFANTDDYVLKNFYKGLPLFRTNYKIVNSKKFVTKKPNVLFNELRSELESHSAYVKFIQRDYIYDADFPDDLIDLLSEYMTETAVYKFVTKFSETIQTAPERYNSYNEIVVDRYAVNRYRKLNCKIDPNTRFPILRHNEPAHIMKHEKMIQIKGTLNAFYIPHCVAILANNSLFGATESIEFTPALIPYVQHSPPLRLKSESYVVDKTRKLYLCKQFFGANVPAFILIRGDYESTFKSLNELNNTWVYNTLLKLLITPNLIDRSLEIIRSNF</sequence>